<organism evidence="1">
    <name type="scientific">Thermomicrobium roseum</name>
    <dbReference type="NCBI Taxonomy" id="500"/>
    <lineage>
        <taxon>Bacteria</taxon>
        <taxon>Pseudomonadati</taxon>
        <taxon>Thermomicrobiota</taxon>
        <taxon>Thermomicrobia</taxon>
        <taxon>Thermomicrobiales</taxon>
        <taxon>Thermomicrobiaceae</taxon>
        <taxon>Thermomicrobium</taxon>
    </lineage>
</organism>
<gene>
    <name evidence="1" type="ORF">ENM21_00200</name>
</gene>
<protein>
    <submittedName>
        <fullName evidence="1">Uncharacterized protein</fullName>
    </submittedName>
</protein>
<name>A0A7C5RS08_THERO</name>
<comment type="caution">
    <text evidence="1">The sequence shown here is derived from an EMBL/GenBank/DDBJ whole genome shotgun (WGS) entry which is preliminary data.</text>
</comment>
<proteinExistence type="predicted"/>
<accession>A0A7C5RS08</accession>
<evidence type="ECO:0000313" key="1">
    <source>
        <dbReference type="EMBL" id="HHM95630.1"/>
    </source>
</evidence>
<dbReference type="EMBL" id="DRWX01000008">
    <property type="protein sequence ID" value="HHM95630.1"/>
    <property type="molecule type" value="Genomic_DNA"/>
</dbReference>
<sequence>MQKRSFQLVGRRSGQPHVLIFRDQEGRYYLRPSCNGRLVRLTARDAQRLFHNYQYRPVLTTVWLSYEEVIRVDCPLPLDQ</sequence>
<dbReference type="AlphaFoldDB" id="A0A7C5RS08"/>
<reference evidence="1" key="1">
    <citation type="journal article" date="2020" name="mSystems">
        <title>Genome- and Community-Level Interaction Insights into Carbon Utilization and Element Cycling Functions of Hydrothermarchaeota in Hydrothermal Sediment.</title>
        <authorList>
            <person name="Zhou Z."/>
            <person name="Liu Y."/>
            <person name="Xu W."/>
            <person name="Pan J."/>
            <person name="Luo Z.H."/>
            <person name="Li M."/>
        </authorList>
    </citation>
    <scope>NUCLEOTIDE SEQUENCE [LARGE SCALE GENOMIC DNA]</scope>
    <source>
        <strain evidence="1">SpSt-1065</strain>
    </source>
</reference>